<dbReference type="SUPFAM" id="SSF52949">
    <property type="entry name" value="Macro domain-like"/>
    <property type="match status" value="1"/>
</dbReference>
<dbReference type="Gene3D" id="3.40.220.10">
    <property type="entry name" value="Leucine Aminopeptidase, subunit E, domain 1"/>
    <property type="match status" value="1"/>
</dbReference>
<feature type="domain" description="Macro" evidence="1">
    <location>
        <begin position="95"/>
        <end position="283"/>
    </location>
</feature>
<dbReference type="OrthoDB" id="6194521at2"/>
<gene>
    <name evidence="2" type="ORF">UK23_30770</name>
</gene>
<dbReference type="PATRIC" id="fig|68170.10.peg.7995"/>
<sequence>MITALPLRDYRDAIALDEPFPPLSPPAPARRLGVLTEMALRLLGEDPWVGRFALPRDLASRRNLLRSLLTVREPAPMAPELLAVLDALLGGERQQRSLINARSLPAPLTVWRGDITRLMCDAIVNAANDGLLGCFQPMHPCVDNAIHAVAGPRLRLDCHRIMAAQAAPEPTGIAKITRGYHLPAPYVLHTVGPIVRGKVLPAHSTALADSYRACLDLAAEVGRIRTLAFCGVSTGIFGFPKLPAARIAVSAVRDWLAAHPGRFERVVFTTFSDEDDLAYRELL</sequence>
<accession>A0A0F0GKN7</accession>
<organism evidence="2 3">
    <name type="scientific">Lentzea aerocolonigenes</name>
    <name type="common">Lechevalieria aerocolonigenes</name>
    <name type="synonym">Saccharothrix aerocolonigenes</name>
    <dbReference type="NCBI Taxonomy" id="68170"/>
    <lineage>
        <taxon>Bacteria</taxon>
        <taxon>Bacillati</taxon>
        <taxon>Actinomycetota</taxon>
        <taxon>Actinomycetes</taxon>
        <taxon>Pseudonocardiales</taxon>
        <taxon>Pseudonocardiaceae</taxon>
        <taxon>Lentzea</taxon>
    </lineage>
</organism>
<dbReference type="PROSITE" id="PS51154">
    <property type="entry name" value="MACRO"/>
    <property type="match status" value="1"/>
</dbReference>
<evidence type="ECO:0000313" key="2">
    <source>
        <dbReference type="EMBL" id="KJK44089.1"/>
    </source>
</evidence>
<evidence type="ECO:0000313" key="3">
    <source>
        <dbReference type="Proteomes" id="UP000033393"/>
    </source>
</evidence>
<name>A0A0F0GKN7_LENAE</name>
<dbReference type="PANTHER" id="PTHR11106">
    <property type="entry name" value="GANGLIOSIDE INDUCED DIFFERENTIATION ASSOCIATED PROTEIN 2-RELATED"/>
    <property type="match status" value="1"/>
</dbReference>
<dbReference type="eggNOG" id="COG2110">
    <property type="taxonomic scope" value="Bacteria"/>
</dbReference>
<dbReference type="Pfam" id="PF01661">
    <property type="entry name" value="Macro"/>
    <property type="match status" value="1"/>
</dbReference>
<dbReference type="InterPro" id="IPR043472">
    <property type="entry name" value="Macro_dom-like"/>
</dbReference>
<dbReference type="NCBIfam" id="NF003163">
    <property type="entry name" value="PRK04143.1"/>
    <property type="match status" value="1"/>
</dbReference>
<dbReference type="PANTHER" id="PTHR11106:SF27">
    <property type="entry name" value="MACRO DOMAIN-CONTAINING PROTEIN"/>
    <property type="match status" value="1"/>
</dbReference>
<comment type="caution">
    <text evidence="2">The sequence shown here is derived from an EMBL/GenBank/DDBJ whole genome shotgun (WGS) entry which is preliminary data.</text>
</comment>
<evidence type="ECO:0000259" key="1">
    <source>
        <dbReference type="PROSITE" id="PS51154"/>
    </source>
</evidence>
<dbReference type="RefSeq" id="WP_045315195.1">
    <property type="nucleotide sequence ID" value="NZ_JYJG01000262.1"/>
</dbReference>
<dbReference type="Proteomes" id="UP000033393">
    <property type="component" value="Unassembled WGS sequence"/>
</dbReference>
<dbReference type="InterPro" id="IPR002589">
    <property type="entry name" value="Macro_dom"/>
</dbReference>
<dbReference type="CDD" id="cd02908">
    <property type="entry name" value="Macro_OAADPr_deacetylase"/>
    <property type="match status" value="1"/>
</dbReference>
<dbReference type="SMART" id="SM00506">
    <property type="entry name" value="A1pp"/>
    <property type="match status" value="1"/>
</dbReference>
<reference evidence="2 3" key="1">
    <citation type="submission" date="2015-02" db="EMBL/GenBank/DDBJ databases">
        <authorList>
            <person name="Ju K.-S."/>
            <person name="Doroghazi J.R."/>
            <person name="Metcalf W."/>
        </authorList>
    </citation>
    <scope>NUCLEOTIDE SEQUENCE [LARGE SCALE GENOMIC DNA]</scope>
    <source>
        <strain evidence="2 3">NRRL B-16140</strain>
    </source>
</reference>
<dbReference type="AlphaFoldDB" id="A0A0F0GKN7"/>
<dbReference type="EMBL" id="JYJG01000262">
    <property type="protein sequence ID" value="KJK44089.1"/>
    <property type="molecule type" value="Genomic_DNA"/>
</dbReference>
<protein>
    <submittedName>
        <fullName evidence="2">Appr-1-p processing protein</fullName>
    </submittedName>
</protein>
<proteinExistence type="predicted"/>
<keyword evidence="3" id="KW-1185">Reference proteome</keyword>